<evidence type="ECO:0000313" key="6">
    <source>
        <dbReference type="EMBL" id="CAA0085766.1"/>
    </source>
</evidence>
<sequence length="214" mass="24349">MTADNLRPMTDQPEDEASSRRSKILAAAAELFAQQGFDGTSFGAVATAAKVKKSLVQYHFDSKERLWQESIRYVWAQRDQALPRYLQQSSGEQNSAQMIRNLCRIILQFTFDHPQWVKLMFQEASKPGPRLDWMVETCFKQDFANGKEMIELAQQQGLLPNVDAMDLLHILSGALIYLVNVAPISERVLAEKLNSPAYIDRHIDTLMCLLQTTK</sequence>
<keyword evidence="7" id="KW-1185">Reference proteome</keyword>
<name>A0A5S9MVL3_9GAMM</name>
<dbReference type="GO" id="GO:0003700">
    <property type="term" value="F:DNA-binding transcription factor activity"/>
    <property type="evidence" value="ECO:0007669"/>
    <property type="project" value="TreeGrafter"/>
</dbReference>
<dbReference type="InterPro" id="IPR001647">
    <property type="entry name" value="HTH_TetR"/>
</dbReference>
<dbReference type="OrthoDB" id="9803107at2"/>
<feature type="region of interest" description="Disordered" evidence="3">
    <location>
        <begin position="1"/>
        <end position="20"/>
    </location>
</feature>
<dbReference type="GO" id="GO:0000976">
    <property type="term" value="F:transcription cis-regulatory region binding"/>
    <property type="evidence" value="ECO:0007669"/>
    <property type="project" value="TreeGrafter"/>
</dbReference>
<evidence type="ECO:0000256" key="3">
    <source>
        <dbReference type="SAM" id="MobiDB-lite"/>
    </source>
</evidence>
<evidence type="ECO:0000259" key="4">
    <source>
        <dbReference type="PROSITE" id="PS50977"/>
    </source>
</evidence>
<evidence type="ECO:0000313" key="5">
    <source>
        <dbReference type="EMBL" id="CAA0080344.1"/>
    </source>
</evidence>
<keyword evidence="1 2" id="KW-0238">DNA-binding</keyword>
<evidence type="ECO:0000313" key="8">
    <source>
        <dbReference type="Proteomes" id="UP000439591"/>
    </source>
</evidence>
<dbReference type="EMBL" id="CACSIK010000001">
    <property type="protein sequence ID" value="CAA0080344.1"/>
    <property type="molecule type" value="Genomic_DNA"/>
</dbReference>
<feature type="DNA-binding region" description="H-T-H motif" evidence="2">
    <location>
        <begin position="41"/>
        <end position="60"/>
    </location>
</feature>
<dbReference type="InterPro" id="IPR036271">
    <property type="entry name" value="Tet_transcr_reg_TetR-rel_C_sf"/>
</dbReference>
<evidence type="ECO:0000313" key="7">
    <source>
        <dbReference type="Proteomes" id="UP000435877"/>
    </source>
</evidence>
<dbReference type="RefSeq" id="WP_159266912.1">
    <property type="nucleotide sequence ID" value="NZ_CACSIK010000001.1"/>
</dbReference>
<dbReference type="SUPFAM" id="SSF48498">
    <property type="entry name" value="Tetracyclin repressor-like, C-terminal domain"/>
    <property type="match status" value="1"/>
</dbReference>
<protein>
    <submittedName>
        <fullName evidence="5">HTH-type transcriptional repressor NicS</fullName>
    </submittedName>
</protein>
<feature type="domain" description="HTH tetR-type" evidence="4">
    <location>
        <begin position="18"/>
        <end position="78"/>
    </location>
</feature>
<dbReference type="Proteomes" id="UP000439591">
    <property type="component" value="Unassembled WGS sequence"/>
</dbReference>
<dbReference type="Gene3D" id="1.10.10.60">
    <property type="entry name" value="Homeodomain-like"/>
    <property type="match status" value="1"/>
</dbReference>
<dbReference type="InterPro" id="IPR050109">
    <property type="entry name" value="HTH-type_TetR-like_transc_reg"/>
</dbReference>
<evidence type="ECO:0000256" key="1">
    <source>
        <dbReference type="ARBA" id="ARBA00023125"/>
    </source>
</evidence>
<dbReference type="AlphaFoldDB" id="A0A5S9MVL3"/>
<dbReference type="Pfam" id="PF00440">
    <property type="entry name" value="TetR_N"/>
    <property type="match status" value="1"/>
</dbReference>
<proteinExistence type="predicted"/>
<dbReference type="PROSITE" id="PS50977">
    <property type="entry name" value="HTH_TETR_2"/>
    <property type="match status" value="1"/>
</dbReference>
<dbReference type="PANTHER" id="PTHR30055:SF226">
    <property type="entry name" value="HTH-TYPE TRANSCRIPTIONAL REGULATOR PKSA"/>
    <property type="match status" value="1"/>
</dbReference>
<dbReference type="PANTHER" id="PTHR30055">
    <property type="entry name" value="HTH-TYPE TRANSCRIPTIONAL REGULATOR RUTR"/>
    <property type="match status" value="1"/>
</dbReference>
<gene>
    <name evidence="5" type="primary">nicS_1</name>
    <name evidence="6" type="synonym">nicS_2</name>
    <name evidence="5" type="ORF">IHBHHGIJ_00197</name>
    <name evidence="6" type="ORF">KFEGEMFD_00952</name>
</gene>
<dbReference type="Gene3D" id="1.10.357.10">
    <property type="entry name" value="Tetracycline Repressor, domain 2"/>
    <property type="match status" value="1"/>
</dbReference>
<dbReference type="Proteomes" id="UP000435877">
    <property type="component" value="Unassembled WGS sequence"/>
</dbReference>
<organism evidence="5 7">
    <name type="scientific">Zhongshania aliphaticivorans</name>
    <dbReference type="NCBI Taxonomy" id="1470434"/>
    <lineage>
        <taxon>Bacteria</taxon>
        <taxon>Pseudomonadati</taxon>
        <taxon>Pseudomonadota</taxon>
        <taxon>Gammaproteobacteria</taxon>
        <taxon>Cellvibrionales</taxon>
        <taxon>Spongiibacteraceae</taxon>
        <taxon>Zhongshania</taxon>
    </lineage>
</organism>
<dbReference type="PRINTS" id="PR00455">
    <property type="entry name" value="HTHTETR"/>
</dbReference>
<accession>A0A5S9MVL3</accession>
<dbReference type="EMBL" id="CACSIM010000001">
    <property type="protein sequence ID" value="CAA0085766.1"/>
    <property type="molecule type" value="Genomic_DNA"/>
</dbReference>
<dbReference type="SUPFAM" id="SSF46689">
    <property type="entry name" value="Homeodomain-like"/>
    <property type="match status" value="1"/>
</dbReference>
<reference evidence="7 8" key="1">
    <citation type="submission" date="2019-11" db="EMBL/GenBank/DDBJ databases">
        <authorList>
            <person name="Holert J."/>
        </authorList>
    </citation>
    <scope>NUCLEOTIDE SEQUENCE [LARGE SCALE GENOMIC DNA]</scope>
    <source>
        <strain evidence="6">BC3_2A</strain>
        <strain evidence="5">SB11_1A</strain>
    </source>
</reference>
<evidence type="ECO:0000256" key="2">
    <source>
        <dbReference type="PROSITE-ProRule" id="PRU00335"/>
    </source>
</evidence>
<dbReference type="InterPro" id="IPR009057">
    <property type="entry name" value="Homeodomain-like_sf"/>
</dbReference>